<reference evidence="4" key="2">
    <citation type="journal article" date="2015" name="Data Brief">
        <title>Shoot transcriptome of the giant reed, Arundo donax.</title>
        <authorList>
            <person name="Barrero R.A."/>
            <person name="Guerrero F.D."/>
            <person name="Moolhuijzen P."/>
            <person name="Goolsby J.A."/>
            <person name="Tidwell J."/>
            <person name="Bellgard S.E."/>
            <person name="Bellgard M.I."/>
        </authorList>
    </citation>
    <scope>NUCLEOTIDE SEQUENCE</scope>
    <source>
        <tissue evidence="4">Shoot tissue taken approximately 20 cm above the soil surface</tissue>
    </source>
</reference>
<comment type="cofactor">
    <cofactor evidence="1">
        <name>Mg(2+)</name>
        <dbReference type="ChEBI" id="CHEBI:18420"/>
    </cofactor>
</comment>
<dbReference type="GO" id="GO:0016887">
    <property type="term" value="F:ATP hydrolysis activity"/>
    <property type="evidence" value="ECO:0007669"/>
    <property type="project" value="RHEA"/>
</dbReference>
<organism evidence="4">
    <name type="scientific">Arundo donax</name>
    <name type="common">Giant reed</name>
    <name type="synonym">Donax arundinaceus</name>
    <dbReference type="NCBI Taxonomy" id="35708"/>
    <lineage>
        <taxon>Eukaryota</taxon>
        <taxon>Viridiplantae</taxon>
        <taxon>Streptophyta</taxon>
        <taxon>Embryophyta</taxon>
        <taxon>Tracheophyta</taxon>
        <taxon>Spermatophyta</taxon>
        <taxon>Magnoliopsida</taxon>
        <taxon>Liliopsida</taxon>
        <taxon>Poales</taxon>
        <taxon>Poaceae</taxon>
        <taxon>PACMAD clade</taxon>
        <taxon>Arundinoideae</taxon>
        <taxon>Arundineae</taxon>
        <taxon>Arundo</taxon>
    </lineage>
</organism>
<keyword evidence="1" id="KW-0067">ATP-binding</keyword>
<evidence type="ECO:0000256" key="1">
    <source>
        <dbReference type="RuleBase" id="RU363044"/>
    </source>
</evidence>
<protein>
    <recommendedName>
        <fullName evidence="1">ATP-dependent DNA helicase</fullName>
        <ecNumber evidence="1">5.6.2.3</ecNumber>
    </recommendedName>
</protein>
<dbReference type="InterPro" id="IPR027417">
    <property type="entry name" value="P-loop_NTPase"/>
</dbReference>
<dbReference type="GO" id="GO:0006310">
    <property type="term" value="P:DNA recombination"/>
    <property type="evidence" value="ECO:0007669"/>
    <property type="project" value="UniProtKB-KW"/>
</dbReference>
<feature type="domain" description="DNA helicase Pif1-like 2B" evidence="3">
    <location>
        <begin position="679"/>
        <end position="716"/>
    </location>
</feature>
<dbReference type="Pfam" id="PF05970">
    <property type="entry name" value="PIF1"/>
    <property type="match status" value="1"/>
</dbReference>
<dbReference type="InterPro" id="IPR010285">
    <property type="entry name" value="DNA_helicase_pif1-like_DEAD"/>
</dbReference>
<dbReference type="PANTHER" id="PTHR10492">
    <property type="match status" value="1"/>
</dbReference>
<keyword evidence="1" id="KW-0547">Nucleotide-binding</keyword>
<keyword evidence="1" id="KW-0347">Helicase</keyword>
<dbReference type="PANTHER" id="PTHR10492:SF90">
    <property type="entry name" value="ATP-DEPENDENT DNA HELICASE"/>
    <property type="match status" value="1"/>
</dbReference>
<evidence type="ECO:0000259" key="3">
    <source>
        <dbReference type="Pfam" id="PF21530"/>
    </source>
</evidence>
<keyword evidence="1" id="KW-0234">DNA repair</keyword>
<accession>A0A0A9DV49</accession>
<dbReference type="GO" id="GO:0005524">
    <property type="term" value="F:ATP binding"/>
    <property type="evidence" value="ECO:0007669"/>
    <property type="project" value="UniProtKB-KW"/>
</dbReference>
<comment type="catalytic activity">
    <reaction evidence="1">
        <text>ATP + H2O = ADP + phosphate + H(+)</text>
        <dbReference type="Rhea" id="RHEA:13065"/>
        <dbReference type="ChEBI" id="CHEBI:15377"/>
        <dbReference type="ChEBI" id="CHEBI:15378"/>
        <dbReference type="ChEBI" id="CHEBI:30616"/>
        <dbReference type="ChEBI" id="CHEBI:43474"/>
        <dbReference type="ChEBI" id="CHEBI:456216"/>
        <dbReference type="EC" id="5.6.2.3"/>
    </reaction>
</comment>
<keyword evidence="1" id="KW-0378">Hydrolase</keyword>
<evidence type="ECO:0000259" key="2">
    <source>
        <dbReference type="Pfam" id="PF05970"/>
    </source>
</evidence>
<reference evidence="4" key="1">
    <citation type="submission" date="2014-09" db="EMBL/GenBank/DDBJ databases">
        <authorList>
            <person name="Magalhaes I.L.F."/>
            <person name="Oliveira U."/>
            <person name="Santos F.R."/>
            <person name="Vidigal T.H.D.A."/>
            <person name="Brescovit A.D."/>
            <person name="Santos A.J."/>
        </authorList>
    </citation>
    <scope>NUCLEOTIDE SEQUENCE</scope>
    <source>
        <tissue evidence="4">Shoot tissue taken approximately 20 cm above the soil surface</tissue>
    </source>
</reference>
<dbReference type="Pfam" id="PF21530">
    <property type="entry name" value="Pif1_2B_dom"/>
    <property type="match status" value="1"/>
</dbReference>
<keyword evidence="1" id="KW-0227">DNA damage</keyword>
<dbReference type="InterPro" id="IPR049163">
    <property type="entry name" value="Pif1-like_2B_dom"/>
</dbReference>
<dbReference type="EC" id="5.6.2.3" evidence="1"/>
<dbReference type="SUPFAM" id="SSF52540">
    <property type="entry name" value="P-loop containing nucleoside triphosphate hydrolases"/>
    <property type="match status" value="2"/>
</dbReference>
<dbReference type="GO" id="GO:0000723">
    <property type="term" value="P:telomere maintenance"/>
    <property type="evidence" value="ECO:0007669"/>
    <property type="project" value="InterPro"/>
</dbReference>
<dbReference type="EMBL" id="GBRH01210283">
    <property type="protein sequence ID" value="JAD87612.1"/>
    <property type="molecule type" value="Transcribed_RNA"/>
</dbReference>
<dbReference type="Gene3D" id="3.40.50.300">
    <property type="entry name" value="P-loop containing nucleotide triphosphate hydrolases"/>
    <property type="match status" value="1"/>
</dbReference>
<comment type="similarity">
    <text evidence="1">Belongs to the helicase family.</text>
</comment>
<sequence>MYLLKKFQAHINVKWCNKGIFIKYLFKYVTKGLDCGKAYLERIRNGEDAPHDDETQTINEVKEYLDCRYICEQDACWRIFGFDIHRHFSPVERLPVHLPNENNIVYDAQANMSQVICNENLRKTILTEWFVANKLHPNARKLTYCEFPSKWRWIEKTKSWEPRQIGGKIGRLYYVHPSIGERYYLRMFLIHVKGAQSYEELRTYNGILYPTFKQACKTRGLLGDDQEWYSAFDEAAAWATSAQLRQLFVTMLLFCEVNDEYAFFERVWKSLTDDIQYRFREIIGNPNHQIPDNDLKNYLLDDLSILFSKNGGRIRDNNLPHVSDSTQSSYGNRLVEEELSYDTAELLLESEQLMSSLNDEQLHAFYAITDTVLDKKHGFFFVSGYGGTGKTYLWNAIITYIRAHRKIMITVASSGVTSLLLPGGRTAHSRFKIPCDLEGAICDIKKGTMLAELIQSTSLIIWDDALMTHRRAFETLDKTLRDLLSTHTSSVENIPFGGKVLVLGGDLRQILPVIESGTRSEIIDAAIVNSPLWQHVSILRLTKNMRLYSPKLDIHAQQELAAFSKWILDVGEGKIEATAREGEAEPTWIQIPSELLLMPAGDKLACIIETVYPEILTKYKDMQYLRTRAILTPTNELADSINSHIVSLIPGDEKQYLSCDKISKPPGTHESFDVLYPMEFLNSLNGNNFPQQKLTLKNGVPIILLQNINQSEGLCNAPD</sequence>
<dbReference type="GO" id="GO:0006281">
    <property type="term" value="P:DNA repair"/>
    <property type="evidence" value="ECO:0007669"/>
    <property type="project" value="UniProtKB-KW"/>
</dbReference>
<proteinExistence type="inferred from homology"/>
<evidence type="ECO:0000313" key="4">
    <source>
        <dbReference type="EMBL" id="JAD87612.1"/>
    </source>
</evidence>
<name>A0A0A9DV49_ARUDO</name>
<feature type="domain" description="DNA helicase Pif1-like DEAD-box helicase" evidence="2">
    <location>
        <begin position="357"/>
        <end position="579"/>
    </location>
</feature>
<dbReference type="AlphaFoldDB" id="A0A0A9DV49"/>
<dbReference type="GO" id="GO:0043139">
    <property type="term" value="F:5'-3' DNA helicase activity"/>
    <property type="evidence" value="ECO:0007669"/>
    <property type="project" value="UniProtKB-EC"/>
</dbReference>
<keyword evidence="1" id="KW-0233">DNA recombination</keyword>